<dbReference type="EMBL" id="FUIG01000042">
    <property type="protein sequence ID" value="SJM33118.1"/>
    <property type="molecule type" value="Genomic_DNA"/>
</dbReference>
<reference evidence="2" key="1">
    <citation type="submission" date="2016-12" db="EMBL/GenBank/DDBJ databases">
        <authorList>
            <person name="Brunel B."/>
        </authorList>
    </citation>
    <scope>NUCLEOTIDE SEQUENCE [LARGE SCALE GENOMIC DNA]</scope>
</reference>
<gene>
    <name evidence="1" type="ORF">BQ8482_340014</name>
</gene>
<proteinExistence type="predicted"/>
<accession>A0A2P9APP4</accession>
<protein>
    <submittedName>
        <fullName evidence="1">Uncharacterized protein</fullName>
    </submittedName>
</protein>
<dbReference type="RefSeq" id="WP_123149927.1">
    <property type="nucleotide sequence ID" value="NZ_FUIG01000042.1"/>
</dbReference>
<evidence type="ECO:0000313" key="1">
    <source>
        <dbReference type="EMBL" id="SJM33118.1"/>
    </source>
</evidence>
<name>A0A2P9APP4_9HYPH</name>
<dbReference type="AlphaFoldDB" id="A0A2P9APP4"/>
<organism evidence="1 2">
    <name type="scientific">Mesorhizobium delmotii</name>
    <dbReference type="NCBI Taxonomy" id="1631247"/>
    <lineage>
        <taxon>Bacteria</taxon>
        <taxon>Pseudomonadati</taxon>
        <taxon>Pseudomonadota</taxon>
        <taxon>Alphaproteobacteria</taxon>
        <taxon>Hyphomicrobiales</taxon>
        <taxon>Phyllobacteriaceae</taxon>
        <taxon>Mesorhizobium</taxon>
    </lineage>
</organism>
<keyword evidence="2" id="KW-1185">Reference proteome</keyword>
<sequence length="84" mass="9469">MSAADRMRRYRERQRNGRRPLLIDVDEVAVAEFLIASGFLPPCKAEDRNAIRTAAESWIAAATLSQAFEAVRRTPRAAARLRGR</sequence>
<evidence type="ECO:0000313" key="2">
    <source>
        <dbReference type="Proteomes" id="UP000245698"/>
    </source>
</evidence>
<dbReference type="Proteomes" id="UP000245698">
    <property type="component" value="Unassembled WGS sequence"/>
</dbReference>